<keyword evidence="5 7" id="KW-1133">Transmembrane helix</keyword>
<evidence type="ECO:0000256" key="6">
    <source>
        <dbReference type="ARBA" id="ARBA00023136"/>
    </source>
</evidence>
<keyword evidence="4 7" id="KW-0812">Transmembrane</keyword>
<evidence type="ECO:0000256" key="2">
    <source>
        <dbReference type="ARBA" id="ARBA00022448"/>
    </source>
</evidence>
<evidence type="ECO:0000256" key="5">
    <source>
        <dbReference type="ARBA" id="ARBA00022989"/>
    </source>
</evidence>
<evidence type="ECO:0000256" key="4">
    <source>
        <dbReference type="ARBA" id="ARBA00022692"/>
    </source>
</evidence>
<reference evidence="9 10" key="1">
    <citation type="submission" date="2021-04" db="EMBL/GenBank/DDBJ databases">
        <authorList>
            <person name="Seiffert S.N."/>
        </authorList>
    </citation>
    <scope>NUCLEOTIDE SEQUENCE [LARGE SCALE GENOMIC DNA]</scope>
    <source>
        <strain evidence="9 10">1</strain>
    </source>
</reference>
<sequence>MKKGFACAAWLAAGIVFMPLLPGFVLMAKPLLAGEIWLALWHDAQWPEALETTLVSTLISVSGALMLALIILCGLYPGERWQRYIRRLPPLLAFPHVAFASGFYFLFADGGWLPRAFGLSLPADNYGVGLGLMLALKEAWFLLWFAGAQLGAQRISQQLTVARSLGYGELQSRLRVLVPQLLPRLGWALVAITAYSLSVVDVALILGPDNPPTFAVLAWQWLTDSDTGRQAMGLAASCILLLLLGGFIFGGRLLWSLVRQTGAHFSGRRSDFNLHRFARTLARTLSLIGLCAAAILAVWSCAEGWFYPVLFPGAFSLGGWHQAALSPLITSLFAGLVSALLAVIIVLLWLEGGERRHDFWLLLPLLLPALPLAAGQYQVLLRLRLEGSPGALIWSHLLWVVPYTLIILRPAWQRIDARSVLTARTFGWSRGKILCLIKIPLLARPLLAALAVGFSVSIAQYLPTLYAGAGRFTTTTTEAVALSSGGDPQQFAIQALLQTLLPLLVFIATAQLSRLAGFYRKGLR</sequence>
<feature type="transmembrane region" description="Helical" evidence="7">
    <location>
        <begin position="359"/>
        <end position="379"/>
    </location>
</feature>
<name>A0ABS6DJX5_9ENTR</name>
<evidence type="ECO:0000256" key="1">
    <source>
        <dbReference type="ARBA" id="ARBA00004651"/>
    </source>
</evidence>
<keyword evidence="10" id="KW-1185">Reference proteome</keyword>
<reference evidence="10" key="2">
    <citation type="submission" date="2023-07" db="EMBL/GenBank/DDBJ databases">
        <title>Cedecea davisae an AmpC producer and its therapeutic implications.</title>
        <authorList>
            <person name="Notter J."/>
        </authorList>
    </citation>
    <scope>NUCLEOTIDE SEQUENCE [LARGE SCALE GENOMIC DNA]</scope>
    <source>
        <strain evidence="10">1</strain>
    </source>
</reference>
<dbReference type="InterPro" id="IPR000515">
    <property type="entry name" value="MetI-like"/>
</dbReference>
<gene>
    <name evidence="9" type="ORF">KC222_15185</name>
</gene>
<comment type="caution">
    <text evidence="9">The sequence shown here is derived from an EMBL/GenBank/DDBJ whole genome shotgun (WGS) entry which is preliminary data.</text>
</comment>
<dbReference type="Proteomes" id="UP000686327">
    <property type="component" value="Unassembled WGS sequence"/>
</dbReference>
<feature type="transmembrane region" description="Helical" evidence="7">
    <location>
        <begin position="88"/>
        <end position="107"/>
    </location>
</feature>
<feature type="transmembrane region" description="Helical" evidence="7">
    <location>
        <begin position="185"/>
        <end position="206"/>
    </location>
</feature>
<evidence type="ECO:0000313" key="10">
    <source>
        <dbReference type="Proteomes" id="UP000686327"/>
    </source>
</evidence>
<feature type="transmembrane region" description="Helical" evidence="7">
    <location>
        <begin position="57"/>
        <end position="76"/>
    </location>
</feature>
<evidence type="ECO:0000259" key="8">
    <source>
        <dbReference type="PROSITE" id="PS50928"/>
    </source>
</evidence>
<feature type="domain" description="ABC transmembrane type-1" evidence="8">
    <location>
        <begin position="324"/>
        <end position="509"/>
    </location>
</feature>
<proteinExistence type="predicted"/>
<feature type="transmembrane region" description="Helical" evidence="7">
    <location>
        <begin position="285"/>
        <end position="308"/>
    </location>
</feature>
<evidence type="ECO:0000256" key="3">
    <source>
        <dbReference type="ARBA" id="ARBA00022475"/>
    </source>
</evidence>
<feature type="transmembrane region" description="Helical" evidence="7">
    <location>
        <begin position="328"/>
        <end position="350"/>
    </location>
</feature>
<accession>A0ABS6DJX5</accession>
<evidence type="ECO:0000256" key="7">
    <source>
        <dbReference type="SAM" id="Phobius"/>
    </source>
</evidence>
<keyword evidence="3" id="KW-1003">Cell membrane</keyword>
<dbReference type="PANTHER" id="PTHR30183">
    <property type="entry name" value="MOLYBDENUM TRANSPORT SYSTEM PERMEASE PROTEIN MODB"/>
    <property type="match status" value="1"/>
</dbReference>
<organism evidence="9 10">
    <name type="scientific">Cedecea davisae</name>
    <dbReference type="NCBI Taxonomy" id="158484"/>
    <lineage>
        <taxon>Bacteria</taxon>
        <taxon>Pseudomonadati</taxon>
        <taxon>Pseudomonadota</taxon>
        <taxon>Gammaproteobacteria</taxon>
        <taxon>Enterobacterales</taxon>
        <taxon>Enterobacteriaceae</taxon>
        <taxon>Cedecea</taxon>
    </lineage>
</organism>
<feature type="transmembrane region" description="Helical" evidence="7">
    <location>
        <begin position="491"/>
        <end position="512"/>
    </location>
</feature>
<feature type="transmembrane region" description="Helical" evidence="7">
    <location>
        <begin position="391"/>
        <end position="412"/>
    </location>
</feature>
<dbReference type="CDD" id="cd06261">
    <property type="entry name" value="TM_PBP2"/>
    <property type="match status" value="1"/>
</dbReference>
<dbReference type="EMBL" id="JAGRYU010000030">
    <property type="protein sequence ID" value="MBU4683352.1"/>
    <property type="molecule type" value="Genomic_DNA"/>
</dbReference>
<feature type="transmembrane region" description="Helical" evidence="7">
    <location>
        <begin position="433"/>
        <end position="456"/>
    </location>
</feature>
<keyword evidence="6 7" id="KW-0472">Membrane</keyword>
<dbReference type="RefSeq" id="WP_216376389.1">
    <property type="nucleotide sequence ID" value="NZ_JAGRYT010000003.1"/>
</dbReference>
<evidence type="ECO:0000313" key="9">
    <source>
        <dbReference type="EMBL" id="MBU4683352.1"/>
    </source>
</evidence>
<feature type="transmembrane region" description="Helical" evidence="7">
    <location>
        <begin position="127"/>
        <end position="146"/>
    </location>
</feature>
<feature type="transmembrane region" description="Helical" evidence="7">
    <location>
        <begin position="231"/>
        <end position="255"/>
    </location>
</feature>
<dbReference type="PANTHER" id="PTHR30183:SF6">
    <property type="entry name" value="INNER MEMBRANE ABC TRANSPORTER PERMEASE PROTEIN YNJC"/>
    <property type="match status" value="1"/>
</dbReference>
<keyword evidence="2" id="KW-0813">Transport</keyword>
<protein>
    <submittedName>
        <fullName evidence="9">ABC transporter permease</fullName>
    </submittedName>
</protein>
<comment type="subcellular location">
    <subcellularLocation>
        <location evidence="1">Cell membrane</location>
        <topology evidence="1">Multi-pass membrane protein</topology>
    </subcellularLocation>
</comment>
<dbReference type="PROSITE" id="PS50928">
    <property type="entry name" value="ABC_TM1"/>
    <property type="match status" value="1"/>
</dbReference>